<dbReference type="EMBL" id="JAYKXN010000007">
    <property type="protein sequence ID" value="KAK7272728.1"/>
    <property type="molecule type" value="Genomic_DNA"/>
</dbReference>
<evidence type="ECO:0000313" key="2">
    <source>
        <dbReference type="Proteomes" id="UP001359559"/>
    </source>
</evidence>
<protein>
    <submittedName>
        <fullName evidence="1">Uncharacterized protein</fullName>
    </submittedName>
</protein>
<comment type="caution">
    <text evidence="1">The sequence shown here is derived from an EMBL/GenBank/DDBJ whole genome shotgun (WGS) entry which is preliminary data.</text>
</comment>
<sequence>MHSFFGIESFHETKASINQGKRLIEHRYILNITFHSIYNYLLERKIVIASIIPYELKNIIRRQFVSPNKKDPWGMGKGIGQKG</sequence>
<reference evidence="1 2" key="1">
    <citation type="submission" date="2024-01" db="EMBL/GenBank/DDBJ databases">
        <title>The genomes of 5 underutilized Papilionoideae crops provide insights into root nodulation and disease resistance.</title>
        <authorList>
            <person name="Yuan L."/>
        </authorList>
    </citation>
    <scope>NUCLEOTIDE SEQUENCE [LARGE SCALE GENOMIC DNA]</scope>
    <source>
        <strain evidence="1">LY-2023</strain>
        <tissue evidence="1">Leaf</tissue>
    </source>
</reference>
<organism evidence="1 2">
    <name type="scientific">Clitoria ternatea</name>
    <name type="common">Butterfly pea</name>
    <dbReference type="NCBI Taxonomy" id="43366"/>
    <lineage>
        <taxon>Eukaryota</taxon>
        <taxon>Viridiplantae</taxon>
        <taxon>Streptophyta</taxon>
        <taxon>Embryophyta</taxon>
        <taxon>Tracheophyta</taxon>
        <taxon>Spermatophyta</taxon>
        <taxon>Magnoliopsida</taxon>
        <taxon>eudicotyledons</taxon>
        <taxon>Gunneridae</taxon>
        <taxon>Pentapetalae</taxon>
        <taxon>rosids</taxon>
        <taxon>fabids</taxon>
        <taxon>Fabales</taxon>
        <taxon>Fabaceae</taxon>
        <taxon>Papilionoideae</taxon>
        <taxon>50 kb inversion clade</taxon>
        <taxon>NPAAA clade</taxon>
        <taxon>indigoferoid/millettioid clade</taxon>
        <taxon>Phaseoleae</taxon>
        <taxon>Clitoria</taxon>
    </lineage>
</organism>
<dbReference type="AlphaFoldDB" id="A0AAN9FGB1"/>
<accession>A0AAN9FGB1</accession>
<evidence type="ECO:0000313" key="1">
    <source>
        <dbReference type="EMBL" id="KAK7272728.1"/>
    </source>
</evidence>
<dbReference type="Proteomes" id="UP001359559">
    <property type="component" value="Unassembled WGS sequence"/>
</dbReference>
<gene>
    <name evidence="1" type="ORF">RJT34_29525</name>
</gene>
<proteinExistence type="predicted"/>
<keyword evidence="2" id="KW-1185">Reference proteome</keyword>
<name>A0AAN9FGB1_CLITE</name>